<reference evidence="1 2" key="1">
    <citation type="submission" date="2024-10" db="EMBL/GenBank/DDBJ databases">
        <authorList>
            <person name="Kim D."/>
        </authorList>
    </citation>
    <scope>NUCLEOTIDE SEQUENCE [LARGE SCALE GENOMIC DNA]</scope>
    <source>
        <strain evidence="1">BH-2024</strain>
    </source>
</reference>
<name>A0ABD2JIW4_9BILA</name>
<dbReference type="AlphaFoldDB" id="A0ABD2JIW4"/>
<comment type="caution">
    <text evidence="1">The sequence shown here is derived from an EMBL/GenBank/DDBJ whole genome shotgun (WGS) entry which is preliminary data.</text>
</comment>
<sequence length="141" mass="16301">MDMVFEPFSVVLKKRNCPEIVDLMRMLPKSAAESVARGAMGRTDLSLLNHLVKIAANYAMDDMMLAYKKVQFRFILGLPYSSTRNRHLNFVNALESKFVCKKCRKQMHLDDICYCYKGKTNCHCNARKCCDTKPEDRGNFF</sequence>
<accession>A0ABD2JIW4</accession>
<organism evidence="1 2">
    <name type="scientific">Heterodera trifolii</name>
    <dbReference type="NCBI Taxonomy" id="157864"/>
    <lineage>
        <taxon>Eukaryota</taxon>
        <taxon>Metazoa</taxon>
        <taxon>Ecdysozoa</taxon>
        <taxon>Nematoda</taxon>
        <taxon>Chromadorea</taxon>
        <taxon>Rhabditida</taxon>
        <taxon>Tylenchina</taxon>
        <taxon>Tylenchomorpha</taxon>
        <taxon>Tylenchoidea</taxon>
        <taxon>Heteroderidae</taxon>
        <taxon>Heteroderinae</taxon>
        <taxon>Heterodera</taxon>
    </lineage>
</organism>
<dbReference type="Proteomes" id="UP001620626">
    <property type="component" value="Unassembled WGS sequence"/>
</dbReference>
<keyword evidence="2" id="KW-1185">Reference proteome</keyword>
<gene>
    <name evidence="1" type="ORF">niasHT_026996</name>
</gene>
<evidence type="ECO:0000313" key="2">
    <source>
        <dbReference type="Proteomes" id="UP001620626"/>
    </source>
</evidence>
<protein>
    <submittedName>
        <fullName evidence="1">Uncharacterized protein</fullName>
    </submittedName>
</protein>
<evidence type="ECO:0000313" key="1">
    <source>
        <dbReference type="EMBL" id="KAL3090505.1"/>
    </source>
</evidence>
<proteinExistence type="predicted"/>
<dbReference type="EMBL" id="JBICBT010000960">
    <property type="protein sequence ID" value="KAL3090505.1"/>
    <property type="molecule type" value="Genomic_DNA"/>
</dbReference>